<reference evidence="2" key="1">
    <citation type="submission" date="2016-10" db="EMBL/GenBank/DDBJ databases">
        <authorList>
            <person name="de Groot N.N."/>
        </authorList>
    </citation>
    <scope>NUCLEOTIDE SEQUENCE [LARGE SCALE GENOMIC DNA]</scope>
    <source>
        <strain evidence="2">10nlg</strain>
    </source>
</reference>
<keyword evidence="2" id="KW-1185">Reference proteome</keyword>
<evidence type="ECO:0000313" key="1">
    <source>
        <dbReference type="EMBL" id="SER57500.1"/>
    </source>
</evidence>
<name>A0A1H9QAN3_9BACI</name>
<evidence type="ECO:0000313" key="2">
    <source>
        <dbReference type="Proteomes" id="UP000199318"/>
    </source>
</evidence>
<dbReference type="EMBL" id="FOGV01000002">
    <property type="protein sequence ID" value="SER57500.1"/>
    <property type="molecule type" value="Genomic_DNA"/>
</dbReference>
<dbReference type="Proteomes" id="UP000199318">
    <property type="component" value="Unassembled WGS sequence"/>
</dbReference>
<gene>
    <name evidence="1" type="ORF">SAMN05444126_102195</name>
</gene>
<comment type="caution">
    <text evidence="1">The sequence shown here is derived from an EMBL/GenBank/DDBJ whole genome shotgun (WGS) entry which is preliminary data.</text>
</comment>
<organism evidence="1 2">
    <name type="scientific">Salisediminibacterium halotolerans</name>
    <dbReference type="NCBI Taxonomy" id="517425"/>
    <lineage>
        <taxon>Bacteria</taxon>
        <taxon>Bacillati</taxon>
        <taxon>Bacillota</taxon>
        <taxon>Bacilli</taxon>
        <taxon>Bacillales</taxon>
        <taxon>Bacillaceae</taxon>
        <taxon>Salisediminibacterium</taxon>
    </lineage>
</organism>
<dbReference type="AlphaFoldDB" id="A0A1H9QAN3"/>
<sequence length="64" mass="7792">MNPRYILQKYKHPFDNYYYRHKNPPCKEQADFYSLLYNYFRFGRGFAGSKLILAPLTRAYFNPS</sequence>
<protein>
    <submittedName>
        <fullName evidence="1">Uncharacterized protein</fullName>
    </submittedName>
</protein>
<proteinExistence type="predicted"/>
<accession>A0A1H9QAN3</accession>